<protein>
    <recommendedName>
        <fullName evidence="5">G8 domain-containing protein</fullName>
    </recommendedName>
</protein>
<dbReference type="SUPFAM" id="SSF51126">
    <property type="entry name" value="Pectin lyase-like"/>
    <property type="match status" value="1"/>
</dbReference>
<evidence type="ECO:0000313" key="6">
    <source>
        <dbReference type="EMBL" id="MVN87711.1"/>
    </source>
</evidence>
<dbReference type="PANTHER" id="PTHR46769">
    <property type="entry name" value="POLYCYSTIC KIDNEY AND HEPATIC DISEASE 1 (AUTOSOMAL RECESSIVE)-LIKE 1"/>
    <property type="match status" value="1"/>
</dbReference>
<evidence type="ECO:0000259" key="5">
    <source>
        <dbReference type="PROSITE" id="PS51484"/>
    </source>
</evidence>
<dbReference type="InterPro" id="IPR011050">
    <property type="entry name" value="Pectin_lyase_fold/virulence"/>
</dbReference>
<comment type="caution">
    <text evidence="6">The sequence shown here is derived from an EMBL/GenBank/DDBJ whole genome shotgun (WGS) entry which is preliminary data.</text>
</comment>
<evidence type="ECO:0000256" key="2">
    <source>
        <dbReference type="ARBA" id="ARBA00022475"/>
    </source>
</evidence>
<evidence type="ECO:0000256" key="1">
    <source>
        <dbReference type="ARBA" id="ARBA00004236"/>
    </source>
</evidence>
<dbReference type="GO" id="GO:0005886">
    <property type="term" value="C:plasma membrane"/>
    <property type="evidence" value="ECO:0007669"/>
    <property type="project" value="UniProtKB-SubCell"/>
</dbReference>
<dbReference type="Gene3D" id="2.160.20.10">
    <property type="entry name" value="Single-stranded right-handed beta-helix, Pectin lyase-like"/>
    <property type="match status" value="1"/>
</dbReference>
<dbReference type="InterPro" id="IPR019316">
    <property type="entry name" value="G8_domain"/>
</dbReference>
<name>A0A7C9I3U7_9DEIO</name>
<dbReference type="SMART" id="SM01225">
    <property type="entry name" value="G8"/>
    <property type="match status" value="1"/>
</dbReference>
<evidence type="ECO:0000256" key="4">
    <source>
        <dbReference type="ARBA" id="ARBA00023180"/>
    </source>
</evidence>
<dbReference type="InterPro" id="IPR055401">
    <property type="entry name" value="CEMIP_beta-hel_dom"/>
</dbReference>
<dbReference type="AlphaFoldDB" id="A0A7C9I3U7"/>
<dbReference type="PANTHER" id="PTHR46769:SF2">
    <property type="entry name" value="FIBROCYSTIN-L ISOFORM 2 PRECURSOR-RELATED"/>
    <property type="match status" value="1"/>
</dbReference>
<keyword evidence="4" id="KW-0325">Glycoprotein</keyword>
<dbReference type="InterPro" id="IPR012334">
    <property type="entry name" value="Pectin_lyas_fold"/>
</dbReference>
<keyword evidence="2" id="KW-1003">Cell membrane</keyword>
<dbReference type="EMBL" id="WQLB01000017">
    <property type="protein sequence ID" value="MVN87711.1"/>
    <property type="molecule type" value="Genomic_DNA"/>
</dbReference>
<dbReference type="Pfam" id="PF24606">
    <property type="entry name" value="CEMIP_beta-hel"/>
    <property type="match status" value="1"/>
</dbReference>
<proteinExistence type="predicted"/>
<keyword evidence="3" id="KW-0732">Signal</keyword>
<evidence type="ECO:0000256" key="3">
    <source>
        <dbReference type="ARBA" id="ARBA00022729"/>
    </source>
</evidence>
<keyword evidence="7" id="KW-1185">Reference proteome</keyword>
<dbReference type="PROSITE" id="PS51484">
    <property type="entry name" value="G8"/>
    <property type="match status" value="1"/>
</dbReference>
<sequence length="780" mass="83188">MVRLRPVARTLLGPPLLLGTLVAALAVSLAWPRSPSPALWSDPHTWGGHLPVAGQRVVIPPGQRVVLDISPPPLDDLDIQGELLVQDGAGALTLRAATIQVGGRWQAGEAARPLRRRLTVILGSGGRVAAATNGLVTVPAGGTLELWGLRPSRWTHLTRSVRAGSRTLQLATPVNWPVGTVLTLAPTGFDLMEAERVQVAARSPDGRQLTLQAPLRFPHFGQVTRGVDERAEVGALTRTISLTSAAAARRAQLGGGVMVLAGGTLRASGVAFSGLGRAGQKGFYPVHFHRAGEQGQSFVEDSSFHGNFNRCLTLHGTQHARVEGNVTFDAVGHCFFLEDGTETGNQLLGNLAVQTRGAPPETAILETDRVAAAYWITNPDNVLRGNVAAGAEHSGFWYSLPPEPQGDGVTAAEQQTIRPRRTNLGVFQDNVAHSTGHTGLFVDNLRNPPGVLEAPNYSPARRAEFQGLTAYKNRRRGAWLRGTNLRLSGVRLADNAIGVTFAAADTDLVGGVVVGESQNLTGPPKPQEPHFPLRGFEFYDGPVTVQDIHFTQFVPTPTRPAAALGALQFSPFFFHPASRAARLQFSNAQPVYLASRALPTPEDAGADGYRSAAFLDMDGSVTGQAGASVLLATPFLTNTSACQARPTWGAVSCAGSPVSLFVVNMDAAPQAFGPVKLRREDGAHMMLRGNPREGPNRAFQTNLWADHTYALTPATWPGHVRLAAHHLAAWQVLRLTLRTRRPARIDLAPGSKASWSAGQLRLEFRAPPAGAKAAVVDLWL</sequence>
<dbReference type="Proteomes" id="UP000483286">
    <property type="component" value="Unassembled WGS sequence"/>
</dbReference>
<feature type="domain" description="G8" evidence="5">
    <location>
        <begin position="44"/>
        <end position="159"/>
    </location>
</feature>
<keyword evidence="2" id="KW-0472">Membrane</keyword>
<dbReference type="Pfam" id="PF10162">
    <property type="entry name" value="G8"/>
    <property type="match status" value="1"/>
</dbReference>
<dbReference type="RefSeq" id="WP_157459762.1">
    <property type="nucleotide sequence ID" value="NZ_WQLB01000017.1"/>
</dbReference>
<comment type="subcellular location">
    <subcellularLocation>
        <location evidence="1">Cell membrane</location>
    </subcellularLocation>
</comment>
<organism evidence="6 7">
    <name type="scientific">Deinococcus arboris</name>
    <dbReference type="NCBI Taxonomy" id="2682977"/>
    <lineage>
        <taxon>Bacteria</taxon>
        <taxon>Thermotogati</taxon>
        <taxon>Deinococcota</taxon>
        <taxon>Deinococci</taxon>
        <taxon>Deinococcales</taxon>
        <taxon>Deinococcaceae</taxon>
        <taxon>Deinococcus</taxon>
    </lineage>
</organism>
<reference evidence="6 7" key="1">
    <citation type="submission" date="2019-12" db="EMBL/GenBank/DDBJ databases">
        <title>Deinococcus sp. HMF7620 Genome sequencing and assembly.</title>
        <authorList>
            <person name="Kang H."/>
            <person name="Kim H."/>
            <person name="Joh K."/>
        </authorList>
    </citation>
    <scope>NUCLEOTIDE SEQUENCE [LARGE SCALE GENOMIC DNA]</scope>
    <source>
        <strain evidence="6 7">HMF7620</strain>
    </source>
</reference>
<dbReference type="InterPro" id="IPR052387">
    <property type="entry name" value="Fibrocystin"/>
</dbReference>
<gene>
    <name evidence="6" type="ORF">GO986_13175</name>
</gene>
<evidence type="ECO:0000313" key="7">
    <source>
        <dbReference type="Proteomes" id="UP000483286"/>
    </source>
</evidence>
<accession>A0A7C9I3U7</accession>